<keyword evidence="2 6" id="KW-0853">WD repeat</keyword>
<gene>
    <name evidence="10" type="primary">20214965</name>
    <name evidence="9" type="ORF">HELRODRAFT_74052</name>
</gene>
<evidence type="ECO:0000256" key="3">
    <source>
        <dbReference type="ARBA" id="ARBA00022737"/>
    </source>
</evidence>
<keyword evidence="3 7" id="KW-0677">Repeat</keyword>
<dbReference type="SUPFAM" id="SSF101908">
    <property type="entry name" value="Putative isomerase YbhE"/>
    <property type="match status" value="1"/>
</dbReference>
<dbReference type="GeneID" id="20214965"/>
<dbReference type="HOGENOM" id="CLU_026859_0_2_1"/>
<keyword evidence="11" id="KW-1185">Reference proteome</keyword>
<dbReference type="AlphaFoldDB" id="T1G1L7"/>
<dbReference type="FunCoup" id="T1G1L7">
    <property type="interactions" value="716"/>
</dbReference>
<dbReference type="InterPro" id="IPR019775">
    <property type="entry name" value="WD40_repeat_CS"/>
</dbReference>
<dbReference type="InterPro" id="IPR015943">
    <property type="entry name" value="WD40/YVTN_repeat-like_dom_sf"/>
</dbReference>
<evidence type="ECO:0000256" key="5">
    <source>
        <dbReference type="ARBA" id="ARBA00023203"/>
    </source>
</evidence>
<sequence>MADRVSRVVRQSKFRHVFGQALKKDQCFDNIRITKSSWDSTFCSVNPKYLAVITEAAGGGAFLVLPLDKVGRVDREAPLVVGHKAAVLDLQWCPHDDSIIASGSEDCTVKIWQIPEGGLTANMEEPIVDLVAHQRRVGLVVWHPTAQNILLSGGSDNKVYIWNIGTGDIVSETSFPEVPLSAFWSWDGGKYVASCKDKKVRIVDPRTGNVLKENVCHEGTKPTQVAYLKNNTILTTGFSKMSERQCSLWDENLKNITTLEIDTSNGVMFIFYDPDTSMVYICGKGDTMIRYFEITEDAPYIHYLNMYQSPDPQRGITCMPKRGINVNICEIARFYKLHTKGLCEVIPMTVPRKSELFQDDLYPDTPGDIPALTADEWLAGKNAPPVMVSLKDGYVSTRKTGFVGQVGFIN</sequence>
<dbReference type="EMBL" id="AMQM01003081">
    <property type="status" value="NOT_ANNOTATED_CDS"/>
    <property type="molecule type" value="Genomic_DNA"/>
</dbReference>
<evidence type="ECO:0000313" key="9">
    <source>
        <dbReference type="EMBL" id="ESO08845.1"/>
    </source>
</evidence>
<protein>
    <recommendedName>
        <fullName evidence="7">Coronin</fullName>
    </recommendedName>
</protein>
<dbReference type="PROSITE" id="PS00678">
    <property type="entry name" value="WD_REPEATS_1"/>
    <property type="match status" value="1"/>
</dbReference>
<dbReference type="SMART" id="SM01166">
    <property type="entry name" value="DUF1899"/>
    <property type="match status" value="1"/>
</dbReference>
<dbReference type="RefSeq" id="XP_009012867.1">
    <property type="nucleotide sequence ID" value="XM_009014619.1"/>
</dbReference>
<evidence type="ECO:0000256" key="6">
    <source>
        <dbReference type="PROSITE-ProRule" id="PRU00221"/>
    </source>
</evidence>
<dbReference type="InterPro" id="IPR001680">
    <property type="entry name" value="WD40_rpt"/>
</dbReference>
<dbReference type="InParanoid" id="T1G1L7"/>
<dbReference type="OrthoDB" id="1850764at2759"/>
<evidence type="ECO:0000313" key="10">
    <source>
        <dbReference type="EnsemblMetazoa" id="HelroP74052"/>
    </source>
</evidence>
<dbReference type="EMBL" id="KB096023">
    <property type="protein sequence ID" value="ESO08845.1"/>
    <property type="molecule type" value="Genomic_DNA"/>
</dbReference>
<dbReference type="Pfam" id="PF08953">
    <property type="entry name" value="DUF1899"/>
    <property type="match status" value="1"/>
</dbReference>
<proteinExistence type="inferred from homology"/>
<comment type="similarity">
    <text evidence="1 7">Belongs to the WD repeat coronin family.</text>
</comment>
<evidence type="ECO:0000259" key="8">
    <source>
        <dbReference type="SMART" id="SM01166"/>
    </source>
</evidence>
<feature type="repeat" description="WD" evidence="6">
    <location>
        <begin position="80"/>
        <end position="122"/>
    </location>
</feature>
<reference evidence="11" key="1">
    <citation type="submission" date="2012-12" db="EMBL/GenBank/DDBJ databases">
        <authorList>
            <person name="Hellsten U."/>
            <person name="Grimwood J."/>
            <person name="Chapman J.A."/>
            <person name="Shapiro H."/>
            <person name="Aerts A."/>
            <person name="Otillar R.P."/>
            <person name="Terry A.Y."/>
            <person name="Boore J.L."/>
            <person name="Simakov O."/>
            <person name="Marletaz F."/>
            <person name="Cho S.-J."/>
            <person name="Edsinger-Gonzales E."/>
            <person name="Havlak P."/>
            <person name="Kuo D.-H."/>
            <person name="Larsson T."/>
            <person name="Lv J."/>
            <person name="Arendt D."/>
            <person name="Savage R."/>
            <person name="Osoegawa K."/>
            <person name="de Jong P."/>
            <person name="Lindberg D.R."/>
            <person name="Seaver E.C."/>
            <person name="Weisblat D.A."/>
            <person name="Putnam N.H."/>
            <person name="Grigoriev I.V."/>
            <person name="Rokhsar D.S."/>
        </authorList>
    </citation>
    <scope>NUCLEOTIDE SEQUENCE</scope>
</reference>
<dbReference type="SMART" id="SM00320">
    <property type="entry name" value="WD40"/>
    <property type="match status" value="5"/>
</dbReference>
<dbReference type="CTD" id="20214965"/>
<keyword evidence="5" id="KW-0009">Actin-binding</keyword>
<dbReference type="KEGG" id="hro:HELRODRAFT_74052"/>
<dbReference type="PROSITE" id="PS50082">
    <property type="entry name" value="WD_REPEATS_2"/>
    <property type="match status" value="2"/>
</dbReference>
<evidence type="ECO:0000256" key="1">
    <source>
        <dbReference type="ARBA" id="ARBA00009482"/>
    </source>
</evidence>
<reference evidence="9 11" key="2">
    <citation type="journal article" date="2013" name="Nature">
        <title>Insights into bilaterian evolution from three spiralian genomes.</title>
        <authorList>
            <person name="Simakov O."/>
            <person name="Marletaz F."/>
            <person name="Cho S.J."/>
            <person name="Edsinger-Gonzales E."/>
            <person name="Havlak P."/>
            <person name="Hellsten U."/>
            <person name="Kuo D.H."/>
            <person name="Larsson T."/>
            <person name="Lv J."/>
            <person name="Arendt D."/>
            <person name="Savage R."/>
            <person name="Osoegawa K."/>
            <person name="de Jong P."/>
            <person name="Grimwood J."/>
            <person name="Chapman J.A."/>
            <person name="Shapiro H."/>
            <person name="Aerts A."/>
            <person name="Otillar R.P."/>
            <person name="Terry A.Y."/>
            <person name="Boore J.L."/>
            <person name="Grigoriev I.V."/>
            <person name="Lindberg D.R."/>
            <person name="Seaver E.C."/>
            <person name="Weisblat D.A."/>
            <person name="Putnam N.H."/>
            <person name="Rokhsar D.S."/>
        </authorList>
    </citation>
    <scope>NUCLEOTIDE SEQUENCE</scope>
</reference>
<dbReference type="Pfam" id="PF16300">
    <property type="entry name" value="WD40_4"/>
    <property type="match status" value="1"/>
</dbReference>
<evidence type="ECO:0000256" key="7">
    <source>
        <dbReference type="RuleBase" id="RU280818"/>
    </source>
</evidence>
<keyword evidence="4" id="KW-0175">Coiled coil</keyword>
<evidence type="ECO:0000256" key="2">
    <source>
        <dbReference type="ARBA" id="ARBA00022574"/>
    </source>
</evidence>
<dbReference type="GO" id="GO:0007015">
    <property type="term" value="P:actin filament organization"/>
    <property type="evidence" value="ECO:0000318"/>
    <property type="project" value="GO_Central"/>
</dbReference>
<dbReference type="PANTHER" id="PTHR10856:SF0">
    <property type="entry name" value="CORONIN"/>
    <property type="match status" value="1"/>
</dbReference>
<dbReference type="STRING" id="6412.T1G1L7"/>
<dbReference type="Pfam" id="PF00400">
    <property type="entry name" value="WD40"/>
    <property type="match status" value="2"/>
</dbReference>
<name>T1G1L7_HELRO</name>
<accession>T1G1L7</accession>
<dbReference type="Gene3D" id="2.130.10.10">
    <property type="entry name" value="YVTN repeat-like/Quinoprotein amine dehydrogenase"/>
    <property type="match status" value="1"/>
</dbReference>
<dbReference type="GO" id="GO:0051015">
    <property type="term" value="F:actin filament binding"/>
    <property type="evidence" value="ECO:0000318"/>
    <property type="project" value="GO_Central"/>
</dbReference>
<dbReference type="FunFam" id="2.130.10.10:FF:000502">
    <property type="entry name" value="Coronin"/>
    <property type="match status" value="1"/>
</dbReference>
<organism evidence="10 11">
    <name type="scientific">Helobdella robusta</name>
    <name type="common">Californian leech</name>
    <dbReference type="NCBI Taxonomy" id="6412"/>
    <lineage>
        <taxon>Eukaryota</taxon>
        <taxon>Metazoa</taxon>
        <taxon>Spiralia</taxon>
        <taxon>Lophotrochozoa</taxon>
        <taxon>Annelida</taxon>
        <taxon>Clitellata</taxon>
        <taxon>Hirudinea</taxon>
        <taxon>Rhynchobdellida</taxon>
        <taxon>Glossiphoniidae</taxon>
        <taxon>Helobdella</taxon>
    </lineage>
</organism>
<reference evidence="10" key="3">
    <citation type="submission" date="2015-06" db="UniProtKB">
        <authorList>
            <consortium name="EnsemblMetazoa"/>
        </authorList>
    </citation>
    <scope>IDENTIFICATION</scope>
</reference>
<dbReference type="PANTHER" id="PTHR10856">
    <property type="entry name" value="CORONIN"/>
    <property type="match status" value="1"/>
</dbReference>
<feature type="domain" description="DUF1899" evidence="8">
    <location>
        <begin position="7"/>
        <end position="71"/>
    </location>
</feature>
<evidence type="ECO:0000313" key="11">
    <source>
        <dbReference type="Proteomes" id="UP000015101"/>
    </source>
</evidence>
<dbReference type="Proteomes" id="UP000015101">
    <property type="component" value="Unassembled WGS sequence"/>
</dbReference>
<evidence type="ECO:0000256" key="4">
    <source>
        <dbReference type="ARBA" id="ARBA00023054"/>
    </source>
</evidence>
<dbReference type="EnsemblMetazoa" id="HelroT74052">
    <property type="protein sequence ID" value="HelroP74052"/>
    <property type="gene ID" value="HelroG74052"/>
</dbReference>
<dbReference type="eggNOG" id="KOG0303">
    <property type="taxonomic scope" value="Eukaryota"/>
</dbReference>
<feature type="repeat" description="WD" evidence="6">
    <location>
        <begin position="130"/>
        <end position="172"/>
    </location>
</feature>
<dbReference type="PROSITE" id="PS50294">
    <property type="entry name" value="WD_REPEATS_REGION"/>
    <property type="match status" value="2"/>
</dbReference>
<dbReference type="OMA" id="IWSINFN"/>
<dbReference type="InterPro" id="IPR015048">
    <property type="entry name" value="DUF1899"/>
</dbReference>
<dbReference type="SMART" id="SM01167">
    <property type="entry name" value="DUF1900"/>
    <property type="match status" value="1"/>
</dbReference>
<dbReference type="InterPro" id="IPR015505">
    <property type="entry name" value="Coronin"/>
</dbReference>